<dbReference type="InterPro" id="IPR026645">
    <property type="entry name" value="Dermatopontin"/>
</dbReference>
<evidence type="ECO:0000313" key="5">
    <source>
        <dbReference type="EMBL" id="CAL1548242.1"/>
    </source>
</evidence>
<dbReference type="AlphaFoldDB" id="A0AAV2IR07"/>
<dbReference type="Proteomes" id="UP001497497">
    <property type="component" value="Unassembled WGS sequence"/>
</dbReference>
<evidence type="ECO:0000256" key="4">
    <source>
        <dbReference type="ARBA" id="ARBA00023157"/>
    </source>
</evidence>
<dbReference type="PANTHER" id="PTHR15040:SF1">
    <property type="entry name" value="DERMATOPONTIN-LIKE ISOFORM X1"/>
    <property type="match status" value="1"/>
</dbReference>
<comment type="caution">
    <text evidence="5">The sequence shown here is derived from an EMBL/GenBank/DDBJ whole genome shotgun (WGS) entry which is preliminary data.</text>
</comment>
<keyword evidence="4" id="KW-1015">Disulfide bond</keyword>
<dbReference type="EMBL" id="CAXITT010001232">
    <property type="protein sequence ID" value="CAL1548242.1"/>
    <property type="molecule type" value="Genomic_DNA"/>
</dbReference>
<reference evidence="5 6" key="1">
    <citation type="submission" date="2024-04" db="EMBL/GenBank/DDBJ databases">
        <authorList>
            <consortium name="Genoscope - CEA"/>
            <person name="William W."/>
        </authorList>
    </citation>
    <scope>NUCLEOTIDE SEQUENCE [LARGE SCALE GENOMIC DNA]</scope>
</reference>
<gene>
    <name evidence="5" type="ORF">GSLYS_00021559001</name>
</gene>
<keyword evidence="3" id="KW-0964">Secreted</keyword>
<comment type="subcellular location">
    <subcellularLocation>
        <location evidence="1">Secreted</location>
    </subcellularLocation>
</comment>
<comment type="similarity">
    <text evidence="2">Belongs to the dermatopontin family.</text>
</comment>
<protein>
    <submittedName>
        <fullName evidence="5">Uncharacterized protein</fullName>
    </submittedName>
</protein>
<evidence type="ECO:0000313" key="6">
    <source>
        <dbReference type="Proteomes" id="UP001497497"/>
    </source>
</evidence>
<evidence type="ECO:0000256" key="2">
    <source>
        <dbReference type="ARBA" id="ARBA00008712"/>
    </source>
</evidence>
<proteinExistence type="inferred from homology"/>
<evidence type="ECO:0000256" key="1">
    <source>
        <dbReference type="ARBA" id="ARBA00004613"/>
    </source>
</evidence>
<evidence type="ECO:0000256" key="3">
    <source>
        <dbReference type="ARBA" id="ARBA00022525"/>
    </source>
</evidence>
<accession>A0AAV2IR07</accession>
<dbReference type="Pfam" id="PF14704">
    <property type="entry name" value="DERM"/>
    <property type="match status" value="1"/>
</dbReference>
<dbReference type="GO" id="GO:0005615">
    <property type="term" value="C:extracellular space"/>
    <property type="evidence" value="ECO:0007669"/>
    <property type="project" value="TreeGrafter"/>
</dbReference>
<dbReference type="GO" id="GO:0031012">
    <property type="term" value="C:extracellular matrix"/>
    <property type="evidence" value="ECO:0007669"/>
    <property type="project" value="TreeGrafter"/>
</dbReference>
<organism evidence="5 6">
    <name type="scientific">Lymnaea stagnalis</name>
    <name type="common">Great pond snail</name>
    <name type="synonym">Helix stagnalis</name>
    <dbReference type="NCBI Taxonomy" id="6523"/>
    <lineage>
        <taxon>Eukaryota</taxon>
        <taxon>Metazoa</taxon>
        <taxon>Spiralia</taxon>
        <taxon>Lophotrochozoa</taxon>
        <taxon>Mollusca</taxon>
        <taxon>Gastropoda</taxon>
        <taxon>Heterobranchia</taxon>
        <taxon>Euthyneura</taxon>
        <taxon>Panpulmonata</taxon>
        <taxon>Hygrophila</taxon>
        <taxon>Lymnaeoidea</taxon>
        <taxon>Lymnaeidae</taxon>
        <taxon>Lymnaea</taxon>
    </lineage>
</organism>
<dbReference type="PANTHER" id="PTHR15040">
    <property type="entry name" value="DERMATOPONTIN-RELATED"/>
    <property type="match status" value="1"/>
</dbReference>
<name>A0AAV2IR07_LYMST</name>
<keyword evidence="6" id="KW-1185">Reference proteome</keyword>
<feature type="non-terminal residue" evidence="5">
    <location>
        <position position="75"/>
    </location>
</feature>
<sequence length="75" mass="8567">MQIEAVQENNAVDRTWNYRCGGSAATSTCNWSPYVNNWHEMVAFICPGDTVITGVDSYHDELAEDRRYKFRCCGI</sequence>
<dbReference type="GO" id="GO:0030199">
    <property type="term" value="P:collagen fibril organization"/>
    <property type="evidence" value="ECO:0007669"/>
    <property type="project" value="TreeGrafter"/>
</dbReference>